<reference evidence="3" key="1">
    <citation type="submission" date="2020-08" db="EMBL/GenBank/DDBJ databases">
        <title>Food and environmental bacterial isolates.</title>
        <authorList>
            <person name="Richter L."/>
            <person name="Du Plessis E.M."/>
            <person name="Duvenage S."/>
            <person name="Allam M."/>
            <person name="Korsten L."/>
        </authorList>
    </citation>
    <scope>NUCLEOTIDE SEQUENCE</scope>
    <source>
        <strain evidence="3">UPMP2127</strain>
    </source>
</reference>
<accession>A0AAW3WVX0</accession>
<evidence type="ECO:0000256" key="1">
    <source>
        <dbReference type="SAM" id="MobiDB-lite"/>
    </source>
</evidence>
<dbReference type="EMBL" id="JACNYO010000026">
    <property type="protein sequence ID" value="MBC3214646.1"/>
    <property type="molecule type" value="Genomic_DNA"/>
</dbReference>
<organism evidence="3 4">
    <name type="scientific">Serratia fonticola</name>
    <dbReference type="NCBI Taxonomy" id="47917"/>
    <lineage>
        <taxon>Bacteria</taxon>
        <taxon>Pseudomonadati</taxon>
        <taxon>Pseudomonadota</taxon>
        <taxon>Gammaproteobacteria</taxon>
        <taxon>Enterobacterales</taxon>
        <taxon>Yersiniaceae</taxon>
        <taxon>Serratia</taxon>
    </lineage>
</organism>
<sequence length="196" mass="20455">MPTVKSGITPWALCLVLTAPGVFAAPVADIPAAPSAAPSPSVEQSVKPPTSADIPLPTTFTRAEAGRALNLGQLEAIQAETVLYEAQLARAKALNELQKNGYDRALDQPFNPVPPSQDNKTEVKGAVQDAVPPQIVEITGTGKGFTAVLALSNGNQVTVQSGDRIPGTEYVVKRINLNEVVVSGKNSMRVSLSFAG</sequence>
<gene>
    <name evidence="3" type="primary">pilP</name>
    <name evidence="3" type="ORF">H8J20_21140</name>
</gene>
<keyword evidence="2" id="KW-0732">Signal</keyword>
<dbReference type="AlphaFoldDB" id="A0AAW3WVX0"/>
<proteinExistence type="predicted"/>
<dbReference type="Proteomes" id="UP000659084">
    <property type="component" value="Unassembled WGS sequence"/>
</dbReference>
<feature type="region of interest" description="Disordered" evidence="1">
    <location>
        <begin position="33"/>
        <end position="54"/>
    </location>
</feature>
<evidence type="ECO:0000256" key="2">
    <source>
        <dbReference type="SAM" id="SignalP"/>
    </source>
</evidence>
<feature type="signal peptide" evidence="2">
    <location>
        <begin position="1"/>
        <end position="24"/>
    </location>
</feature>
<comment type="caution">
    <text evidence="3">The sequence shown here is derived from an EMBL/GenBank/DDBJ whole genome shotgun (WGS) entry which is preliminary data.</text>
</comment>
<protein>
    <submittedName>
        <fullName evidence="3">Type IV pilus biogenesis protein PilP</fullName>
    </submittedName>
</protein>
<dbReference type="NCBIfam" id="TIGR03021">
    <property type="entry name" value="pilP_fam"/>
    <property type="match status" value="1"/>
</dbReference>
<dbReference type="InterPro" id="IPR022753">
    <property type="entry name" value="T4SS_pilus_biogen_PilP"/>
</dbReference>
<dbReference type="RefSeq" id="WP_179253348.1">
    <property type="nucleotide sequence ID" value="NZ_JACBIV010000020.1"/>
</dbReference>
<evidence type="ECO:0000313" key="4">
    <source>
        <dbReference type="Proteomes" id="UP000659084"/>
    </source>
</evidence>
<name>A0AAW3WVX0_SERFO</name>
<evidence type="ECO:0000313" key="3">
    <source>
        <dbReference type="EMBL" id="MBC3214646.1"/>
    </source>
</evidence>
<feature type="chain" id="PRO_5043744564" evidence="2">
    <location>
        <begin position="25"/>
        <end position="196"/>
    </location>
</feature>